<organism evidence="2 3">
    <name type="scientific">Pseudopedobacter beijingensis</name>
    <dbReference type="NCBI Taxonomy" id="1207056"/>
    <lineage>
        <taxon>Bacteria</taxon>
        <taxon>Pseudomonadati</taxon>
        <taxon>Bacteroidota</taxon>
        <taxon>Sphingobacteriia</taxon>
        <taxon>Sphingobacteriales</taxon>
        <taxon>Sphingobacteriaceae</taxon>
        <taxon>Pseudopedobacter</taxon>
    </lineage>
</organism>
<comment type="caution">
    <text evidence="2">The sequence shown here is derived from an EMBL/GenBank/DDBJ whole genome shotgun (WGS) entry which is preliminary data.</text>
</comment>
<evidence type="ECO:0000313" key="2">
    <source>
        <dbReference type="EMBL" id="MFD1629315.1"/>
    </source>
</evidence>
<proteinExistence type="predicted"/>
<feature type="domain" description="Cyclic nucleotide-binding" evidence="1">
    <location>
        <begin position="20"/>
        <end position="111"/>
    </location>
</feature>
<dbReference type="PROSITE" id="PS50042">
    <property type="entry name" value="CNMP_BINDING_3"/>
    <property type="match status" value="1"/>
</dbReference>
<dbReference type="CDD" id="cd00038">
    <property type="entry name" value="CAP_ED"/>
    <property type="match status" value="1"/>
</dbReference>
<accession>A0ABW4IAU9</accession>
<keyword evidence="3" id="KW-1185">Reference proteome</keyword>
<sequence length="199" mass="22910">MENKPAEAIDVFKQYILKSSDITEEKFSVLTPLLKSRRVAKGQFLLQAGDICKSSFFTAKGILRSYTIDSSGKEHIIQFAPENWLSSDRSSAFFNEPSLLYIDAVEDSEVVFIEHAFFEELSKSSSNFSTFNTISLHHHIKQIQNRVNLLLGATAEERYLDFIKLYPQLTMRVPQWMIASYLGITPESLSRIRKELYRK</sequence>
<dbReference type="Proteomes" id="UP001597118">
    <property type="component" value="Unassembled WGS sequence"/>
</dbReference>
<gene>
    <name evidence="2" type="ORF">ACFSAH_05455</name>
</gene>
<dbReference type="InterPro" id="IPR018490">
    <property type="entry name" value="cNMP-bd_dom_sf"/>
</dbReference>
<evidence type="ECO:0000313" key="3">
    <source>
        <dbReference type="Proteomes" id="UP001597118"/>
    </source>
</evidence>
<reference evidence="3" key="1">
    <citation type="journal article" date="2019" name="Int. J. Syst. Evol. Microbiol.">
        <title>The Global Catalogue of Microorganisms (GCM) 10K type strain sequencing project: providing services to taxonomists for standard genome sequencing and annotation.</title>
        <authorList>
            <consortium name="The Broad Institute Genomics Platform"/>
            <consortium name="The Broad Institute Genome Sequencing Center for Infectious Disease"/>
            <person name="Wu L."/>
            <person name="Ma J."/>
        </authorList>
    </citation>
    <scope>NUCLEOTIDE SEQUENCE [LARGE SCALE GENOMIC DNA]</scope>
    <source>
        <strain evidence="3">CCUG 53762</strain>
    </source>
</reference>
<dbReference type="InterPro" id="IPR000595">
    <property type="entry name" value="cNMP-bd_dom"/>
</dbReference>
<dbReference type="Pfam" id="PF00027">
    <property type="entry name" value="cNMP_binding"/>
    <property type="match status" value="1"/>
</dbReference>
<evidence type="ECO:0000259" key="1">
    <source>
        <dbReference type="PROSITE" id="PS50042"/>
    </source>
</evidence>
<name>A0ABW4IAU9_9SPHI</name>
<dbReference type="Gene3D" id="2.60.120.10">
    <property type="entry name" value="Jelly Rolls"/>
    <property type="match status" value="1"/>
</dbReference>
<dbReference type="EMBL" id="JBHUDG010000004">
    <property type="protein sequence ID" value="MFD1629315.1"/>
    <property type="molecule type" value="Genomic_DNA"/>
</dbReference>
<dbReference type="RefSeq" id="WP_379661695.1">
    <property type="nucleotide sequence ID" value="NZ_JBHUDG010000004.1"/>
</dbReference>
<protein>
    <submittedName>
        <fullName evidence="2">Crp/Fnr family transcriptional regulator</fullName>
    </submittedName>
</protein>
<dbReference type="InterPro" id="IPR014710">
    <property type="entry name" value="RmlC-like_jellyroll"/>
</dbReference>
<dbReference type="SUPFAM" id="SSF51206">
    <property type="entry name" value="cAMP-binding domain-like"/>
    <property type="match status" value="1"/>
</dbReference>